<accession>A0A162CWT6</accession>
<dbReference type="STRING" id="519424.AZF04_11515"/>
<dbReference type="InterPro" id="IPR011991">
    <property type="entry name" value="ArsR-like_HTH"/>
</dbReference>
<dbReference type="OrthoDB" id="529288at2"/>
<evidence type="ECO:0000256" key="3">
    <source>
        <dbReference type="ARBA" id="ARBA00023163"/>
    </source>
</evidence>
<dbReference type="Proteomes" id="UP000075806">
    <property type="component" value="Unassembled WGS sequence"/>
</dbReference>
<name>A0A162CWT6_9BACI</name>
<dbReference type="Gene3D" id="1.10.10.10">
    <property type="entry name" value="Winged helix-like DNA-binding domain superfamily/Winged helix DNA-binding domain"/>
    <property type="match status" value="1"/>
</dbReference>
<evidence type="ECO:0000256" key="1">
    <source>
        <dbReference type="ARBA" id="ARBA00023015"/>
    </source>
</evidence>
<dbReference type="SMART" id="SM00418">
    <property type="entry name" value="HTH_ARSR"/>
    <property type="match status" value="1"/>
</dbReference>
<comment type="caution">
    <text evidence="5">The sequence shown here is derived from an EMBL/GenBank/DDBJ whole genome shotgun (WGS) entry which is preliminary data.</text>
</comment>
<dbReference type="Pfam" id="PF01022">
    <property type="entry name" value="HTH_5"/>
    <property type="match status" value="1"/>
</dbReference>
<feature type="domain" description="HTH arsR-type" evidence="4">
    <location>
        <begin position="1"/>
        <end position="92"/>
    </location>
</feature>
<dbReference type="InterPro" id="IPR018656">
    <property type="entry name" value="DUF2087"/>
</dbReference>
<dbReference type="CDD" id="cd00090">
    <property type="entry name" value="HTH_ARSR"/>
    <property type="match status" value="1"/>
</dbReference>
<dbReference type="PROSITE" id="PS50987">
    <property type="entry name" value="HTH_ARSR_2"/>
    <property type="match status" value="1"/>
</dbReference>
<evidence type="ECO:0000313" key="6">
    <source>
        <dbReference type="Proteomes" id="UP000075806"/>
    </source>
</evidence>
<dbReference type="InterPro" id="IPR051081">
    <property type="entry name" value="HTH_MetalResp_TranReg"/>
</dbReference>
<dbReference type="EMBL" id="LTAO01000037">
    <property type="protein sequence ID" value="KYG26963.1"/>
    <property type="molecule type" value="Genomic_DNA"/>
</dbReference>
<proteinExistence type="predicted"/>
<reference evidence="5" key="1">
    <citation type="submission" date="2016-02" db="EMBL/GenBank/DDBJ databases">
        <title>Genome sequence of Bacillus trypoxylicola KCTC 13244(T).</title>
        <authorList>
            <person name="Jeong H."/>
            <person name="Park S.-H."/>
            <person name="Choi S.-K."/>
        </authorList>
    </citation>
    <scope>NUCLEOTIDE SEQUENCE [LARGE SCALE GENOMIC DNA]</scope>
    <source>
        <strain evidence="5">KCTC 13244</strain>
    </source>
</reference>
<keyword evidence="2" id="KW-0238">DNA-binding</keyword>
<organism evidence="5 6">
    <name type="scientific">Alkalihalobacillus trypoxylicola</name>
    <dbReference type="NCBI Taxonomy" id="519424"/>
    <lineage>
        <taxon>Bacteria</taxon>
        <taxon>Bacillati</taxon>
        <taxon>Bacillota</taxon>
        <taxon>Bacilli</taxon>
        <taxon>Bacillales</taxon>
        <taxon>Bacillaceae</taxon>
        <taxon>Alkalihalobacillus</taxon>
    </lineage>
</organism>
<evidence type="ECO:0000256" key="2">
    <source>
        <dbReference type="ARBA" id="ARBA00023125"/>
    </source>
</evidence>
<dbReference type="GO" id="GO:0003677">
    <property type="term" value="F:DNA binding"/>
    <property type="evidence" value="ECO:0007669"/>
    <property type="project" value="UniProtKB-KW"/>
</dbReference>
<keyword evidence="3" id="KW-0804">Transcription</keyword>
<dbReference type="InterPro" id="IPR036390">
    <property type="entry name" value="WH_DNA-bd_sf"/>
</dbReference>
<sequence>MQLNRLVNFHKTVGDKTRLRIIFLLKTGPLHGQAIAGKLGLTAPTISHHLSKLKEIDIVYQRREKNTIYFYLNERKLEFLATSIIQKGEEEMKPFNISEEEKIKVIKNFIDHNDKLKSIPAQRKKKLILLEYMLRGLKQGEVYLEKEMNEHIQKYHEDYATIRREFIMSNFMYRKEGKYELNPREMWPV</sequence>
<protein>
    <submittedName>
        <fullName evidence="5">ArsR family transcriptional regulator</fullName>
    </submittedName>
</protein>
<dbReference type="SUPFAM" id="SSF46785">
    <property type="entry name" value="Winged helix' DNA-binding domain"/>
    <property type="match status" value="1"/>
</dbReference>
<dbReference type="PANTHER" id="PTHR33154">
    <property type="entry name" value="TRANSCRIPTIONAL REGULATOR, ARSR FAMILY"/>
    <property type="match status" value="1"/>
</dbReference>
<evidence type="ECO:0000313" key="5">
    <source>
        <dbReference type="EMBL" id="KYG26963.1"/>
    </source>
</evidence>
<dbReference type="GO" id="GO:0003700">
    <property type="term" value="F:DNA-binding transcription factor activity"/>
    <property type="evidence" value="ECO:0007669"/>
    <property type="project" value="InterPro"/>
</dbReference>
<dbReference type="PANTHER" id="PTHR33154:SF35">
    <property type="entry name" value="TRANSCRIPTIONAL REGULATOR, ARSR FAMILY"/>
    <property type="match status" value="1"/>
</dbReference>
<dbReference type="Pfam" id="PF09860">
    <property type="entry name" value="DUF2087"/>
    <property type="match status" value="1"/>
</dbReference>
<dbReference type="RefSeq" id="WP_045487905.1">
    <property type="nucleotide sequence ID" value="NZ_LTAO01000037.1"/>
</dbReference>
<evidence type="ECO:0000259" key="4">
    <source>
        <dbReference type="PROSITE" id="PS50987"/>
    </source>
</evidence>
<dbReference type="NCBIfam" id="NF033788">
    <property type="entry name" value="HTH_metalloreg"/>
    <property type="match status" value="1"/>
</dbReference>
<dbReference type="InterPro" id="IPR001845">
    <property type="entry name" value="HTH_ArsR_DNA-bd_dom"/>
</dbReference>
<dbReference type="AlphaFoldDB" id="A0A162CWT6"/>
<gene>
    <name evidence="5" type="ORF">AZF04_11515</name>
</gene>
<keyword evidence="6" id="KW-1185">Reference proteome</keyword>
<keyword evidence="1" id="KW-0805">Transcription regulation</keyword>
<dbReference type="InterPro" id="IPR036388">
    <property type="entry name" value="WH-like_DNA-bd_sf"/>
</dbReference>